<proteinExistence type="predicted"/>
<evidence type="ECO:0000259" key="1">
    <source>
        <dbReference type="Pfam" id="PF05028"/>
    </source>
</evidence>
<dbReference type="InterPro" id="IPR007724">
    <property type="entry name" value="Poly_GlycHdrlase"/>
</dbReference>
<organism evidence="2 3">
    <name type="scientific">Gemmata massiliana</name>
    <dbReference type="NCBI Taxonomy" id="1210884"/>
    <lineage>
        <taxon>Bacteria</taxon>
        <taxon>Pseudomonadati</taxon>
        <taxon>Planctomycetota</taxon>
        <taxon>Planctomycetia</taxon>
        <taxon>Gemmatales</taxon>
        <taxon>Gemmataceae</taxon>
        <taxon>Gemmata</taxon>
    </lineage>
</organism>
<feature type="domain" description="PARG catalytic Macro" evidence="1">
    <location>
        <begin position="197"/>
        <end position="284"/>
    </location>
</feature>
<accession>A0A6P2DK31</accession>
<keyword evidence="3" id="KW-1185">Reference proteome</keyword>
<keyword evidence="2" id="KW-0436">Ligase</keyword>
<evidence type="ECO:0000313" key="3">
    <source>
        <dbReference type="Proteomes" id="UP000464178"/>
    </source>
</evidence>
<reference evidence="2 3" key="1">
    <citation type="submission" date="2019-05" db="EMBL/GenBank/DDBJ databases">
        <authorList>
            <consortium name="Science for Life Laboratories"/>
        </authorList>
    </citation>
    <scope>NUCLEOTIDE SEQUENCE [LARGE SCALE GENOMIC DNA]</scope>
    <source>
        <strain evidence="2">Soil9</strain>
    </source>
</reference>
<dbReference type="GO" id="GO:0004812">
    <property type="term" value="F:aminoacyl-tRNA ligase activity"/>
    <property type="evidence" value="ECO:0007669"/>
    <property type="project" value="UniProtKB-KW"/>
</dbReference>
<evidence type="ECO:0000313" key="2">
    <source>
        <dbReference type="EMBL" id="VTS00874.1"/>
    </source>
</evidence>
<keyword evidence="2" id="KW-0030">Aminoacyl-tRNA synthetase</keyword>
<dbReference type="InterPro" id="IPR046372">
    <property type="entry name" value="PARG_cat_C"/>
</dbReference>
<dbReference type="GO" id="GO:0004649">
    <property type="term" value="F:poly(ADP-ribose) glycohydrolase activity"/>
    <property type="evidence" value="ECO:0007669"/>
    <property type="project" value="InterPro"/>
</dbReference>
<protein>
    <recommendedName>
        <fullName evidence="1">PARG catalytic Macro domain-containing protein</fullName>
    </recommendedName>
</protein>
<dbReference type="AlphaFoldDB" id="A0A6P2DK31"/>
<dbReference type="PANTHER" id="PTHR12837">
    <property type="entry name" value="POLY ADP-RIBOSE GLYCOHYDROLASE"/>
    <property type="match status" value="1"/>
</dbReference>
<dbReference type="RefSeq" id="WP_162672294.1">
    <property type="nucleotide sequence ID" value="NZ_LR593886.1"/>
</dbReference>
<dbReference type="GO" id="GO:0006282">
    <property type="term" value="P:regulation of DNA repair"/>
    <property type="evidence" value="ECO:0007669"/>
    <property type="project" value="InterPro"/>
</dbReference>
<dbReference type="GO" id="GO:0005975">
    <property type="term" value="P:carbohydrate metabolic process"/>
    <property type="evidence" value="ECO:0007669"/>
    <property type="project" value="InterPro"/>
</dbReference>
<dbReference type="GO" id="GO:0009225">
    <property type="term" value="P:nucleotide-sugar metabolic process"/>
    <property type="evidence" value="ECO:0007669"/>
    <property type="project" value="TreeGrafter"/>
</dbReference>
<gene>
    <name evidence="2" type="ORF">SOIL9_80380</name>
</gene>
<sequence length="333" mass="35819">MSETLEPICRREFDAAALVAEFPPRFSHPNKKVVYGISCPPDAVHSGRVTFSRWAAVTPPAEVPRNATTIEPREDYFGYEPVPAGLGRVEWYLNFSHYDLFCAYSGGLFAQDEMQVTEHPALGSLREALLQSGVEPLTVKDRIPTPVLVTGVERRCRVAINPDAALGRPAGLYGNNFARAKPDVIARATEALVPPTITNVLAMEAPTGGSGRYTRSAIEYVLRTAHTGFLAARIESGRLSASPEVVVHTGYWGCGAYGGHRTLMALLQILAARTAQLDRLVFHTGDAAGSATLRNALVVAERDLGLGEAPTPLAAVIDKLDAMAFHWGVGDGN</sequence>
<dbReference type="EMBL" id="LR593886">
    <property type="protein sequence ID" value="VTS00874.1"/>
    <property type="molecule type" value="Genomic_DNA"/>
</dbReference>
<dbReference type="PANTHER" id="PTHR12837:SF0">
    <property type="entry name" value="POLY(ADP-RIBOSE) GLYCOHYDROLASE"/>
    <property type="match status" value="1"/>
</dbReference>
<dbReference type="GO" id="GO:0005737">
    <property type="term" value="C:cytoplasm"/>
    <property type="evidence" value="ECO:0007669"/>
    <property type="project" value="TreeGrafter"/>
</dbReference>
<dbReference type="Proteomes" id="UP000464178">
    <property type="component" value="Chromosome"/>
</dbReference>
<dbReference type="KEGG" id="gms:SOIL9_80380"/>
<dbReference type="Pfam" id="PF05028">
    <property type="entry name" value="PARG_cat_C"/>
    <property type="match status" value="1"/>
</dbReference>
<dbReference type="GO" id="GO:1990966">
    <property type="term" value="P:ATP generation from poly-ADP-D-ribose"/>
    <property type="evidence" value="ECO:0007669"/>
    <property type="project" value="TreeGrafter"/>
</dbReference>
<name>A0A6P2DK31_9BACT</name>